<evidence type="ECO:0000313" key="4">
    <source>
        <dbReference type="Proteomes" id="UP000266723"/>
    </source>
</evidence>
<organism evidence="2">
    <name type="scientific">Brassica cretica</name>
    <name type="common">Mustard</name>
    <dbReference type="NCBI Taxonomy" id="69181"/>
    <lineage>
        <taxon>Eukaryota</taxon>
        <taxon>Viridiplantae</taxon>
        <taxon>Streptophyta</taxon>
        <taxon>Embryophyta</taxon>
        <taxon>Tracheophyta</taxon>
        <taxon>Spermatophyta</taxon>
        <taxon>Magnoliopsida</taxon>
        <taxon>eudicotyledons</taxon>
        <taxon>Gunneridae</taxon>
        <taxon>Pentapetalae</taxon>
        <taxon>rosids</taxon>
        <taxon>malvids</taxon>
        <taxon>Brassicales</taxon>
        <taxon>Brassicaceae</taxon>
        <taxon>Brassiceae</taxon>
        <taxon>Brassica</taxon>
    </lineage>
</organism>
<dbReference type="Proteomes" id="UP000266723">
    <property type="component" value="Unassembled WGS sequence"/>
</dbReference>
<evidence type="ECO:0000313" key="2">
    <source>
        <dbReference type="EMBL" id="KAF2571359.1"/>
    </source>
</evidence>
<comment type="caution">
    <text evidence="2">The sequence shown here is derived from an EMBL/GenBank/DDBJ whole genome shotgun (WGS) entry which is preliminary data.</text>
</comment>
<dbReference type="AlphaFoldDB" id="A0A3N6SV23"/>
<reference evidence="3 4" key="3">
    <citation type="journal article" date="2020" name="BMC Genomics">
        <title>Intraspecific diversification of the crop wild relative Brassica cretica Lam. using demographic model selection.</title>
        <authorList>
            <person name="Kioukis A."/>
            <person name="Michalopoulou V.A."/>
            <person name="Briers L."/>
            <person name="Pirintsos S."/>
            <person name="Studholme D.J."/>
            <person name="Pavlidis P."/>
            <person name="Sarris P.F."/>
        </authorList>
    </citation>
    <scope>NUCLEOTIDE SEQUENCE [LARGE SCALE GENOMIC DNA]</scope>
    <source>
        <strain evidence="4">cv. PFS-1207/04</strain>
        <strain evidence="3">PFS-1207/04</strain>
    </source>
</reference>
<protein>
    <submittedName>
        <fullName evidence="2">Uncharacterized protein</fullName>
    </submittedName>
</protein>
<dbReference type="EMBL" id="QGKV02000759">
    <property type="protein sequence ID" value="KAF3568463.1"/>
    <property type="molecule type" value="Genomic_DNA"/>
</dbReference>
<reference evidence="2" key="1">
    <citation type="submission" date="2019-12" db="EMBL/GenBank/DDBJ databases">
        <title>Genome sequencing and annotation of Brassica cretica.</title>
        <authorList>
            <person name="Studholme D.J."/>
            <person name="Sarris P.F."/>
        </authorList>
    </citation>
    <scope>NUCLEOTIDE SEQUENCE</scope>
    <source>
        <strain evidence="2">PFS-102/07</strain>
        <tissue evidence="2">Leaf</tissue>
    </source>
</reference>
<sequence>MSLPTLFSALYPNIDAHDYLWHNINNRFPWLSCFQFLGESLYEQKMEGLVVCKLWSCIVDTPLQVYYRKKKQGKRVMDSKEVENQEEEVETSNQVQTSRGKKD</sequence>
<dbReference type="EMBL" id="QGKY02001015">
    <property type="protein sequence ID" value="KAF2571359.1"/>
    <property type="molecule type" value="Genomic_DNA"/>
</dbReference>
<feature type="region of interest" description="Disordered" evidence="1">
    <location>
        <begin position="71"/>
        <end position="103"/>
    </location>
</feature>
<gene>
    <name evidence="3" type="ORF">DY000_02014766</name>
    <name evidence="2" type="ORF">F2Q70_00003075</name>
</gene>
<accession>A0A3N6SV23</accession>
<keyword evidence="4" id="KW-1185">Reference proteome</keyword>
<name>A0A3N6SV23_BRACR</name>
<evidence type="ECO:0000256" key="1">
    <source>
        <dbReference type="SAM" id="MobiDB-lite"/>
    </source>
</evidence>
<evidence type="ECO:0000313" key="3">
    <source>
        <dbReference type="EMBL" id="KAF3568463.1"/>
    </source>
</evidence>
<reference evidence="3" key="2">
    <citation type="submission" date="2019-12" db="EMBL/GenBank/DDBJ databases">
        <authorList>
            <person name="Studholme D.J."/>
            <person name="Sarris P."/>
        </authorList>
    </citation>
    <scope>NUCLEOTIDE SEQUENCE</scope>
    <source>
        <strain evidence="3">PFS-1207/04</strain>
        <tissue evidence="3">Leaf</tissue>
    </source>
</reference>
<proteinExistence type="predicted"/>